<reference evidence="3 4" key="1">
    <citation type="submission" date="2013-10" db="EMBL/GenBank/DDBJ databases">
        <title>Salinisphaera japonica YTM-1 Genome Sequencing.</title>
        <authorList>
            <person name="Lai Q."/>
            <person name="Li C."/>
            <person name="Shao Z."/>
        </authorList>
    </citation>
    <scope>NUCLEOTIDE SEQUENCE [LARGE SCALE GENOMIC DNA]</scope>
    <source>
        <strain evidence="3 4">YTM-1</strain>
    </source>
</reference>
<feature type="region of interest" description="Disordered" evidence="1">
    <location>
        <begin position="33"/>
        <end position="52"/>
    </location>
</feature>
<dbReference type="AlphaFoldDB" id="A0A423PEY6"/>
<organism evidence="3 4">
    <name type="scientific">Salinisphaera japonica YTM-1</name>
    <dbReference type="NCBI Taxonomy" id="1209778"/>
    <lineage>
        <taxon>Bacteria</taxon>
        <taxon>Pseudomonadati</taxon>
        <taxon>Pseudomonadota</taxon>
        <taxon>Gammaproteobacteria</taxon>
        <taxon>Salinisphaerales</taxon>
        <taxon>Salinisphaeraceae</taxon>
        <taxon>Salinisphaera</taxon>
    </lineage>
</organism>
<evidence type="ECO:0000313" key="4">
    <source>
        <dbReference type="Proteomes" id="UP000285310"/>
    </source>
</evidence>
<dbReference type="EMBL" id="AYKG01000068">
    <property type="protein sequence ID" value="ROO24130.1"/>
    <property type="molecule type" value="Genomic_DNA"/>
</dbReference>
<dbReference type="Pfam" id="PF09722">
    <property type="entry name" value="Xre_MbcA_ParS_C"/>
    <property type="match status" value="1"/>
</dbReference>
<evidence type="ECO:0000313" key="3">
    <source>
        <dbReference type="EMBL" id="ROO24130.1"/>
    </source>
</evidence>
<dbReference type="InterPro" id="IPR024467">
    <property type="entry name" value="Xre/MbcA/ParS-like_toxin-bd"/>
</dbReference>
<gene>
    <name evidence="3" type="ORF">SAJA_14800</name>
</gene>
<evidence type="ECO:0000256" key="1">
    <source>
        <dbReference type="SAM" id="MobiDB-lite"/>
    </source>
</evidence>
<feature type="compositionally biased region" description="Basic and acidic residues" evidence="1">
    <location>
        <begin position="37"/>
        <end position="52"/>
    </location>
</feature>
<keyword evidence="4" id="KW-1185">Reference proteome</keyword>
<proteinExistence type="predicted"/>
<comment type="caution">
    <text evidence="3">The sequence shown here is derived from an EMBL/GenBank/DDBJ whole genome shotgun (WGS) entry which is preliminary data.</text>
</comment>
<accession>A0A423PEY6</accession>
<dbReference type="InParanoid" id="A0A423PEY6"/>
<dbReference type="Proteomes" id="UP000285310">
    <property type="component" value="Unassembled WGS sequence"/>
</dbReference>
<name>A0A423PEY6_9GAMM</name>
<protein>
    <submittedName>
        <fullName evidence="3">XRE family transcriptional regulator</fullName>
    </submittedName>
</protein>
<feature type="domain" description="Antitoxin Xre/MbcA/ParS-like toxin-binding" evidence="2">
    <location>
        <begin position="66"/>
        <end position="110"/>
    </location>
</feature>
<sequence>MYERVIQNDRVLSNALAQTLHVTKSELAAAIGLSADSSRERERERSGPTQRRMRDVVEILNRVSHWTGSDMQAYAWYRSEPLPAFGQRTASDLVAEGLADAVKTHLSRIAVGGFA</sequence>
<evidence type="ECO:0000259" key="2">
    <source>
        <dbReference type="Pfam" id="PF09722"/>
    </source>
</evidence>